<proteinExistence type="predicted"/>
<sequence length="259" mass="27681">MLRSKRSLHSLQTTYHQRLEPDEKTLVVDRCHGATVTPLTGATASNWPTPSNLCINDTIGPISIVSTDKLSSIATASSLVPLQHPSLACLSLAPKSSSSSICLRSRTRSSPQSSEVPTSILLQDSEIEVNDKIPGALHSLPKKHELQGHCDVLDDAQAGLRIDQAIEINQPILLPLAAAKKLSSAPAVTYSSAFSSANMTLVNANIDHFHRSTPQFSLRPLSLPSHLQSPDSDTAPDSRVYVSPLGPVKAGCQAVFKTI</sequence>
<evidence type="ECO:0000313" key="1">
    <source>
        <dbReference type="EMBL" id="VEL36363.1"/>
    </source>
</evidence>
<comment type="caution">
    <text evidence="1">The sequence shown here is derived from an EMBL/GenBank/DDBJ whole genome shotgun (WGS) entry which is preliminary data.</text>
</comment>
<keyword evidence="2" id="KW-1185">Reference proteome</keyword>
<dbReference type="AlphaFoldDB" id="A0A3S5AS20"/>
<organism evidence="1 2">
    <name type="scientific">Protopolystoma xenopodis</name>
    <dbReference type="NCBI Taxonomy" id="117903"/>
    <lineage>
        <taxon>Eukaryota</taxon>
        <taxon>Metazoa</taxon>
        <taxon>Spiralia</taxon>
        <taxon>Lophotrochozoa</taxon>
        <taxon>Platyhelminthes</taxon>
        <taxon>Monogenea</taxon>
        <taxon>Polyopisthocotylea</taxon>
        <taxon>Polystomatidea</taxon>
        <taxon>Polystomatidae</taxon>
        <taxon>Protopolystoma</taxon>
    </lineage>
</organism>
<gene>
    <name evidence="1" type="ORF">PXEA_LOCUS29803</name>
</gene>
<reference evidence="1" key="1">
    <citation type="submission" date="2018-11" db="EMBL/GenBank/DDBJ databases">
        <authorList>
            <consortium name="Pathogen Informatics"/>
        </authorList>
    </citation>
    <scope>NUCLEOTIDE SEQUENCE</scope>
</reference>
<dbReference type="Proteomes" id="UP000784294">
    <property type="component" value="Unassembled WGS sequence"/>
</dbReference>
<evidence type="ECO:0000313" key="2">
    <source>
        <dbReference type="Proteomes" id="UP000784294"/>
    </source>
</evidence>
<accession>A0A3S5AS20</accession>
<name>A0A3S5AS20_9PLAT</name>
<protein>
    <submittedName>
        <fullName evidence="1">Uncharacterized protein</fullName>
    </submittedName>
</protein>
<dbReference type="EMBL" id="CAAALY010252049">
    <property type="protein sequence ID" value="VEL36363.1"/>
    <property type="molecule type" value="Genomic_DNA"/>
</dbReference>